<evidence type="ECO:0000256" key="3">
    <source>
        <dbReference type="ARBA" id="ARBA00022741"/>
    </source>
</evidence>
<dbReference type="Gene3D" id="3.40.1190.20">
    <property type="match status" value="1"/>
</dbReference>
<organism evidence="7 8">
    <name type="scientific">Colwellia echini</name>
    <dbReference type="NCBI Taxonomy" id="1982103"/>
    <lineage>
        <taxon>Bacteria</taxon>
        <taxon>Pseudomonadati</taxon>
        <taxon>Pseudomonadota</taxon>
        <taxon>Gammaproteobacteria</taxon>
        <taxon>Alteromonadales</taxon>
        <taxon>Colwelliaceae</taxon>
        <taxon>Colwellia</taxon>
    </lineage>
</organism>
<dbReference type="EMBL" id="PJAI02000017">
    <property type="protein sequence ID" value="TYK64867.1"/>
    <property type="molecule type" value="Genomic_DNA"/>
</dbReference>
<proteinExistence type="inferred from homology"/>
<dbReference type="PROSITE" id="PS00584">
    <property type="entry name" value="PFKB_KINASES_2"/>
    <property type="match status" value="1"/>
</dbReference>
<dbReference type="RefSeq" id="WP_101343971.1">
    <property type="nucleotide sequence ID" value="NZ_PJAI02000017.1"/>
</dbReference>
<keyword evidence="3" id="KW-0547">Nucleotide-binding</keyword>
<accession>A0ABY3MUY4</accession>
<dbReference type="InterPro" id="IPR011611">
    <property type="entry name" value="PfkB_dom"/>
</dbReference>
<keyword evidence="4 7" id="KW-0418">Kinase</keyword>
<comment type="caution">
    <text evidence="7">The sequence shown here is derived from an EMBL/GenBank/DDBJ whole genome shotgun (WGS) entry which is preliminary data.</text>
</comment>
<dbReference type="Pfam" id="PF00294">
    <property type="entry name" value="PfkB"/>
    <property type="match status" value="1"/>
</dbReference>
<keyword evidence="2" id="KW-0808">Transferase</keyword>
<evidence type="ECO:0000313" key="8">
    <source>
        <dbReference type="Proteomes" id="UP000815846"/>
    </source>
</evidence>
<evidence type="ECO:0000256" key="5">
    <source>
        <dbReference type="ARBA" id="ARBA00022840"/>
    </source>
</evidence>
<keyword evidence="5" id="KW-0067">ATP-binding</keyword>
<dbReference type="InterPro" id="IPR002173">
    <property type="entry name" value="Carboh/pur_kinase_PfkB_CS"/>
</dbReference>
<protein>
    <submittedName>
        <fullName evidence="7">Carbohydrate kinase</fullName>
    </submittedName>
</protein>
<evidence type="ECO:0000313" key="7">
    <source>
        <dbReference type="EMBL" id="TYK64867.1"/>
    </source>
</evidence>
<evidence type="ECO:0000256" key="1">
    <source>
        <dbReference type="ARBA" id="ARBA00010688"/>
    </source>
</evidence>
<name>A0ABY3MUY4_9GAMM</name>
<keyword evidence="8" id="KW-1185">Reference proteome</keyword>
<dbReference type="CDD" id="cd01167">
    <property type="entry name" value="bac_FRK"/>
    <property type="match status" value="1"/>
</dbReference>
<feature type="domain" description="Carbohydrate kinase PfkB" evidence="6">
    <location>
        <begin position="3"/>
        <end position="313"/>
    </location>
</feature>
<dbReference type="PANTHER" id="PTHR43085:SF1">
    <property type="entry name" value="PSEUDOURIDINE KINASE-RELATED"/>
    <property type="match status" value="1"/>
</dbReference>
<dbReference type="PANTHER" id="PTHR43085">
    <property type="entry name" value="HEXOKINASE FAMILY MEMBER"/>
    <property type="match status" value="1"/>
</dbReference>
<evidence type="ECO:0000256" key="2">
    <source>
        <dbReference type="ARBA" id="ARBA00022679"/>
    </source>
</evidence>
<reference evidence="7 8" key="1">
    <citation type="submission" date="2019-08" db="EMBL/GenBank/DDBJ databases">
        <title>Microbe sample from Colwellia echini.</title>
        <authorList>
            <person name="Christiansen L."/>
            <person name="Pathiraja D."/>
            <person name="Schultz-Johansen M."/>
            <person name="Choi I.-G."/>
            <person name="Stougaard P."/>
        </authorList>
    </citation>
    <scope>NUCLEOTIDE SEQUENCE [LARGE SCALE GENOMIC DNA]</scope>
    <source>
        <strain evidence="7 8">A3</strain>
    </source>
</reference>
<sequence length="318" mass="34736">MISLISYGEVLVDFLPTSVNDPSYIPLAGGAPANVAVAYAKLGGEAYFAGGISEDNFGNMLIQALENDGVHTDYVKIIADANTALVLVSLDSCGERAFNFYRHNTADMQYGISQVDKVNWQNIGVFHFCSNTLTSQPIYTDTLYAIRSAKKNNVLISFDVNLRQQLWQDLSFLTNRVETCIEETDIVKLSRDEAEYLAKTKGVDVDIYIQYLLLLGVKLIVITDGSSSIQVTCTGFSTMFEVPKISPVDTTGAGDSFISGFLFSLAKSVEEHSEIESIHKIIEQQEYVSAAVLFAAKCGAFTCQKKGAFAALPHLADI</sequence>
<evidence type="ECO:0000259" key="6">
    <source>
        <dbReference type="Pfam" id="PF00294"/>
    </source>
</evidence>
<dbReference type="InterPro" id="IPR050306">
    <property type="entry name" value="PfkB_Carbo_kinase"/>
</dbReference>
<dbReference type="SUPFAM" id="SSF53613">
    <property type="entry name" value="Ribokinase-like"/>
    <property type="match status" value="1"/>
</dbReference>
<dbReference type="Proteomes" id="UP000815846">
    <property type="component" value="Unassembled WGS sequence"/>
</dbReference>
<gene>
    <name evidence="7" type="ORF">CWS31_013715</name>
</gene>
<comment type="similarity">
    <text evidence="1">Belongs to the carbohydrate kinase PfkB family.</text>
</comment>
<dbReference type="InterPro" id="IPR029056">
    <property type="entry name" value="Ribokinase-like"/>
</dbReference>
<evidence type="ECO:0000256" key="4">
    <source>
        <dbReference type="ARBA" id="ARBA00022777"/>
    </source>
</evidence>
<dbReference type="GO" id="GO:0016301">
    <property type="term" value="F:kinase activity"/>
    <property type="evidence" value="ECO:0007669"/>
    <property type="project" value="UniProtKB-KW"/>
</dbReference>